<organism evidence="4 5">
    <name type="scientific">Parasitella parasitica</name>
    <dbReference type="NCBI Taxonomy" id="35722"/>
    <lineage>
        <taxon>Eukaryota</taxon>
        <taxon>Fungi</taxon>
        <taxon>Fungi incertae sedis</taxon>
        <taxon>Mucoromycota</taxon>
        <taxon>Mucoromycotina</taxon>
        <taxon>Mucoromycetes</taxon>
        <taxon>Mucorales</taxon>
        <taxon>Mucorineae</taxon>
        <taxon>Mucoraceae</taxon>
        <taxon>Parasitella</taxon>
    </lineage>
</organism>
<dbReference type="PANTHER" id="PTHR46910:SF1">
    <property type="entry name" value="MISCELLANEOUS ZN(II)2CYS6 TRANSCRIPTION FACTOR (EUROFUNG)-RELATED"/>
    <property type="match status" value="1"/>
</dbReference>
<dbReference type="EMBL" id="LN734024">
    <property type="protein sequence ID" value="CEP19411.1"/>
    <property type="molecule type" value="Genomic_DNA"/>
</dbReference>
<dbReference type="Gene3D" id="4.10.240.10">
    <property type="entry name" value="Zn(2)-C6 fungal-type DNA-binding domain"/>
    <property type="match status" value="1"/>
</dbReference>
<name>A0A0B7NLE9_9FUNG</name>
<dbReference type="GO" id="GO:0008270">
    <property type="term" value="F:zinc ion binding"/>
    <property type="evidence" value="ECO:0007669"/>
    <property type="project" value="InterPro"/>
</dbReference>
<dbReference type="Proteomes" id="UP000054107">
    <property type="component" value="Unassembled WGS sequence"/>
</dbReference>
<dbReference type="InterPro" id="IPR036864">
    <property type="entry name" value="Zn2-C6_fun-type_DNA-bd_sf"/>
</dbReference>
<keyword evidence="5" id="KW-1185">Reference proteome</keyword>
<dbReference type="InterPro" id="IPR007219">
    <property type="entry name" value="XnlR_reg_dom"/>
</dbReference>
<evidence type="ECO:0000313" key="5">
    <source>
        <dbReference type="Proteomes" id="UP000054107"/>
    </source>
</evidence>
<evidence type="ECO:0000259" key="3">
    <source>
        <dbReference type="PROSITE" id="PS50048"/>
    </source>
</evidence>
<dbReference type="InterPro" id="IPR050987">
    <property type="entry name" value="AtrR-like"/>
</dbReference>
<dbReference type="OrthoDB" id="4456959at2759"/>
<dbReference type="GO" id="GO:0000981">
    <property type="term" value="F:DNA-binding transcription factor activity, RNA polymerase II-specific"/>
    <property type="evidence" value="ECO:0007669"/>
    <property type="project" value="InterPro"/>
</dbReference>
<keyword evidence="2" id="KW-0539">Nucleus</keyword>
<dbReference type="SMART" id="SM00906">
    <property type="entry name" value="Fungal_trans"/>
    <property type="match status" value="1"/>
</dbReference>
<reference evidence="4 5" key="1">
    <citation type="submission" date="2014-09" db="EMBL/GenBank/DDBJ databases">
        <authorList>
            <person name="Ellenberger Sabrina"/>
        </authorList>
    </citation>
    <scope>NUCLEOTIDE SEQUENCE [LARGE SCALE GENOMIC DNA]</scope>
    <source>
        <strain evidence="4 5">CBS 412.66</strain>
    </source>
</reference>
<gene>
    <name evidence="4" type="primary">PARPA_13726.1 scaffold 47024</name>
</gene>
<evidence type="ECO:0000256" key="2">
    <source>
        <dbReference type="ARBA" id="ARBA00023242"/>
    </source>
</evidence>
<dbReference type="GO" id="GO:0006351">
    <property type="term" value="P:DNA-templated transcription"/>
    <property type="evidence" value="ECO:0007669"/>
    <property type="project" value="InterPro"/>
</dbReference>
<dbReference type="Pfam" id="PF00172">
    <property type="entry name" value="Zn_clus"/>
    <property type="match status" value="1"/>
</dbReference>
<dbReference type="InterPro" id="IPR001138">
    <property type="entry name" value="Zn2Cys6_DnaBD"/>
</dbReference>
<dbReference type="PANTHER" id="PTHR46910">
    <property type="entry name" value="TRANSCRIPTION FACTOR PDR1"/>
    <property type="match status" value="1"/>
</dbReference>
<dbReference type="GO" id="GO:0003677">
    <property type="term" value="F:DNA binding"/>
    <property type="evidence" value="ECO:0007669"/>
    <property type="project" value="InterPro"/>
</dbReference>
<evidence type="ECO:0000256" key="1">
    <source>
        <dbReference type="ARBA" id="ARBA00022723"/>
    </source>
</evidence>
<dbReference type="SUPFAM" id="SSF57701">
    <property type="entry name" value="Zn2/Cys6 DNA-binding domain"/>
    <property type="match status" value="1"/>
</dbReference>
<sequence length="606" mass="69368">MTTSKRSRTSLACVRCRKRNVKCDFTHPQCNRCSVSDLSCIYADDSPRVDNHAFDRLGIQVHELTERMKIMQTELIKITAPVPQARHTALDTAWKLRLTPGGIRIDTNVSNVEDLHRALLNAVSQLEINNKTCLYIPGIYDSNSSSAETFSWQSKQQCTRQMQGNPQGLQSLAHICYQSCFLPFQIADQQKLLQVCHNPQGPQELLLVHSICAWVAKHSSIYHPYLCLNDASAAAGEAYFLEAKQLLRRCFINSNATTIHALLNLYMYQLSCERTTLAYLHIGLAIRMAQDLGLHKKEHMPIDLKQREINRRLWWSVYWLDLCAALESNRPTMVDDKDCDVEYPIPLQDEDPETGYRIAFGVESIKLMKIRKVIAKQLPSERIKGSCLLDAISHLETSLTKWLNELPVYFSSSANNSEKTALFCEEACVILNIQYFTTWIMLHRLVLNEQEAAASPVALLSLDVCIKAAHQITQLLQTYAKQIHWCHFYYCLDGIVESVYIHQKSFICNQLDATIKQAAVNHLVNTVRILYEIPLSYMQRVRNILDQIKEFLGQQDQEIPQEPLKTNNVPQIVMLKSPNVSMMDLIQQPTYSNEELNQMLSIYNND</sequence>
<dbReference type="SMART" id="SM00066">
    <property type="entry name" value="GAL4"/>
    <property type="match status" value="1"/>
</dbReference>
<dbReference type="PROSITE" id="PS50048">
    <property type="entry name" value="ZN2_CY6_FUNGAL_2"/>
    <property type="match status" value="1"/>
</dbReference>
<dbReference type="CDD" id="cd12148">
    <property type="entry name" value="fungal_TF_MHR"/>
    <property type="match status" value="1"/>
</dbReference>
<dbReference type="STRING" id="35722.A0A0B7NLE9"/>
<feature type="domain" description="Zn(2)-C6 fungal-type" evidence="3">
    <location>
        <begin position="12"/>
        <end position="42"/>
    </location>
</feature>
<dbReference type="Pfam" id="PF04082">
    <property type="entry name" value="Fungal_trans"/>
    <property type="match status" value="1"/>
</dbReference>
<protein>
    <recommendedName>
        <fullName evidence="3">Zn(2)-C6 fungal-type domain-containing protein</fullName>
    </recommendedName>
</protein>
<dbReference type="CDD" id="cd00067">
    <property type="entry name" value="GAL4"/>
    <property type="match status" value="1"/>
</dbReference>
<proteinExistence type="predicted"/>
<accession>A0A0B7NLE9</accession>
<keyword evidence="1" id="KW-0479">Metal-binding</keyword>
<evidence type="ECO:0000313" key="4">
    <source>
        <dbReference type="EMBL" id="CEP19411.1"/>
    </source>
</evidence>
<dbReference type="AlphaFoldDB" id="A0A0B7NLE9"/>